<dbReference type="KEGG" id="pvk:EPZ47_01140"/>
<protein>
    <submittedName>
        <fullName evidence="2">Uncharacterized protein</fullName>
    </submittedName>
</protein>
<accession>A0A4P7PAI8</accession>
<dbReference type="AlphaFoldDB" id="A0A4P7PAI8"/>
<reference evidence="2 3" key="1">
    <citation type="journal article" date="2019" name="Front. Microbiol.">
        <title>In silico and Genetic Analyses of Cyclic Lipopeptide Synthetic Gene Clusters in Pseudomonas sp. 11K1.</title>
        <authorList>
            <person name="Zhao H."/>
            <person name="Liu Y.P."/>
            <person name="Zhang L.Q."/>
        </authorList>
    </citation>
    <scope>NUCLEOTIDE SEQUENCE [LARGE SCALE GENOMIC DNA]</scope>
    <source>
        <strain evidence="2 3">11K1</strain>
    </source>
</reference>
<name>A0A4P7PAI8_9PSED</name>
<dbReference type="Proteomes" id="UP000296468">
    <property type="component" value="Chromosome"/>
</dbReference>
<proteinExistence type="predicted"/>
<dbReference type="EMBL" id="CP035088">
    <property type="protein sequence ID" value="QBZ87369.1"/>
    <property type="molecule type" value="Genomic_DNA"/>
</dbReference>
<feature type="region of interest" description="Disordered" evidence="1">
    <location>
        <begin position="47"/>
        <end position="67"/>
    </location>
</feature>
<evidence type="ECO:0000313" key="3">
    <source>
        <dbReference type="Proteomes" id="UP000296468"/>
    </source>
</evidence>
<gene>
    <name evidence="2" type="ORF">EPZ47_01140</name>
</gene>
<sequence length="67" mass="7144">MAGNRTAHAGPTGVTAVAAEQPLGTTLRGRYASICTPLNTHSCDVKRSQDDHELFESSVDDQSCPDR</sequence>
<evidence type="ECO:0000313" key="2">
    <source>
        <dbReference type="EMBL" id="QBZ87369.1"/>
    </source>
</evidence>
<evidence type="ECO:0000256" key="1">
    <source>
        <dbReference type="SAM" id="MobiDB-lite"/>
    </source>
</evidence>
<organism evidence="2 3">
    <name type="scientific">Pseudomonas viciae</name>
    <dbReference type="NCBI Taxonomy" id="2505979"/>
    <lineage>
        <taxon>Bacteria</taxon>
        <taxon>Pseudomonadati</taxon>
        <taxon>Pseudomonadota</taxon>
        <taxon>Gammaproteobacteria</taxon>
        <taxon>Pseudomonadales</taxon>
        <taxon>Pseudomonadaceae</taxon>
        <taxon>Pseudomonas</taxon>
    </lineage>
</organism>